<evidence type="ECO:0000256" key="7">
    <source>
        <dbReference type="SAM" id="SignalP"/>
    </source>
</evidence>
<dbReference type="STRING" id="290398.Csal_2345"/>
<dbReference type="Proteomes" id="UP000000239">
    <property type="component" value="Chromosome"/>
</dbReference>
<dbReference type="KEGG" id="csa:Csal_2345"/>
<evidence type="ECO:0000256" key="5">
    <source>
        <dbReference type="ARBA" id="ARBA00023288"/>
    </source>
</evidence>
<keyword evidence="2 6" id="KW-0472">Membrane</keyword>
<gene>
    <name evidence="6" type="primary">lptE</name>
    <name evidence="8" type="ordered locus">Csal_2345</name>
</gene>
<accession>Q1QV14</accession>
<dbReference type="EMBL" id="CP000285">
    <property type="protein sequence ID" value="ABE59694.1"/>
    <property type="molecule type" value="Genomic_DNA"/>
</dbReference>
<name>Q1QV14_CHRI1</name>
<dbReference type="PANTHER" id="PTHR38098:SF1">
    <property type="entry name" value="LPS-ASSEMBLY LIPOPROTEIN LPTE"/>
    <property type="match status" value="1"/>
</dbReference>
<dbReference type="InterPro" id="IPR007485">
    <property type="entry name" value="LPS_assembly_LptE"/>
</dbReference>
<dbReference type="Pfam" id="PF04390">
    <property type="entry name" value="LptE"/>
    <property type="match status" value="1"/>
</dbReference>
<dbReference type="GeneID" id="95335055"/>
<dbReference type="HAMAP" id="MF_01186">
    <property type="entry name" value="LPS_assembly_LptE"/>
    <property type="match status" value="1"/>
</dbReference>
<comment type="similarity">
    <text evidence="6">Belongs to the LptE lipoprotein family.</text>
</comment>
<dbReference type="Gene3D" id="3.30.160.150">
    <property type="entry name" value="Lipoprotein like domain"/>
    <property type="match status" value="1"/>
</dbReference>
<dbReference type="AlphaFoldDB" id="Q1QV14"/>
<evidence type="ECO:0000256" key="1">
    <source>
        <dbReference type="ARBA" id="ARBA00022729"/>
    </source>
</evidence>
<comment type="subcellular location">
    <subcellularLocation>
        <location evidence="6">Cell outer membrane</location>
        <topology evidence="6">Lipid-anchor</topology>
    </subcellularLocation>
</comment>
<keyword evidence="5 6" id="KW-0449">Lipoprotein</keyword>
<keyword evidence="1 6" id="KW-0732">Signal</keyword>
<dbReference type="GO" id="GO:0009279">
    <property type="term" value="C:cell outer membrane"/>
    <property type="evidence" value="ECO:0007669"/>
    <property type="project" value="UniProtKB-SubCell"/>
</dbReference>
<evidence type="ECO:0000256" key="3">
    <source>
        <dbReference type="ARBA" id="ARBA00023139"/>
    </source>
</evidence>
<comment type="function">
    <text evidence="6">Together with LptD, is involved in the assembly of lipopolysaccharide (LPS) at the surface of the outer membrane. Required for the proper assembly of LptD. Binds LPS and may serve as the LPS recognition site at the outer membrane.</text>
</comment>
<evidence type="ECO:0000256" key="6">
    <source>
        <dbReference type="HAMAP-Rule" id="MF_01186"/>
    </source>
</evidence>
<evidence type="ECO:0000256" key="4">
    <source>
        <dbReference type="ARBA" id="ARBA00023237"/>
    </source>
</evidence>
<feature type="chain" id="PRO_5008969002" description="LPS-assembly lipoprotein LptE" evidence="7">
    <location>
        <begin position="22"/>
        <end position="164"/>
    </location>
</feature>
<dbReference type="GO" id="GO:0043165">
    <property type="term" value="P:Gram-negative-bacterium-type cell outer membrane assembly"/>
    <property type="evidence" value="ECO:0007669"/>
    <property type="project" value="UniProtKB-UniRule"/>
</dbReference>
<dbReference type="GO" id="GO:0015920">
    <property type="term" value="P:lipopolysaccharide transport"/>
    <property type="evidence" value="ECO:0007669"/>
    <property type="project" value="TreeGrafter"/>
</dbReference>
<keyword evidence="4 6" id="KW-0998">Cell outer membrane</keyword>
<sequence>MKRRSFISRALILLAATTLLAGCGFQLRGVGDTALDVPAVALSSPSGELRDAVAQALQGAGASLEDDAPLRVNLDEEQIRETRLTQGSSGNQQRRLTLTVPFSVQRSEDNAYLLDQQTLEASTNLTVDNDNLLSQDELRNEALASLRQEAARQLVDRLRALETP</sequence>
<protein>
    <recommendedName>
        <fullName evidence="6">LPS-assembly lipoprotein LptE</fullName>
    </recommendedName>
</protein>
<reference evidence="8 9" key="1">
    <citation type="journal article" date="2011" name="Stand. Genomic Sci.">
        <title>Complete genome sequence of the halophilic and highly halotolerant Chromohalobacter salexigens type strain (1H11(T)).</title>
        <authorList>
            <person name="Copeland A."/>
            <person name="O'Connor K."/>
            <person name="Lucas S."/>
            <person name="Lapidus A."/>
            <person name="Berry K.W."/>
            <person name="Detter J.C."/>
            <person name="Del Rio T.G."/>
            <person name="Hammon N."/>
            <person name="Dalin E."/>
            <person name="Tice H."/>
            <person name="Pitluck S."/>
            <person name="Bruce D."/>
            <person name="Goodwin L."/>
            <person name="Han C."/>
            <person name="Tapia R."/>
            <person name="Saunders E."/>
            <person name="Schmutz J."/>
            <person name="Brettin T."/>
            <person name="Larimer F."/>
            <person name="Land M."/>
            <person name="Hauser L."/>
            <person name="Vargas C."/>
            <person name="Nieto J.J."/>
            <person name="Kyrpides N.C."/>
            <person name="Ivanova N."/>
            <person name="Goker M."/>
            <person name="Klenk H.P."/>
            <person name="Csonka L.N."/>
            <person name="Woyke T."/>
        </authorList>
    </citation>
    <scope>NUCLEOTIDE SEQUENCE [LARGE SCALE GENOMIC DNA]</scope>
    <source>
        <strain evidence="9">ATCC BAA-138 / DSM 3043 / CIP 106854 / NCIMB 13768 / 1H11</strain>
    </source>
</reference>
<organism evidence="8 9">
    <name type="scientific">Chromohalobacter israelensis (strain ATCC BAA-138 / DSM 3043 / CIP 106854 / NCIMB 13768 / 1H11)</name>
    <name type="common">Chromohalobacter salexigens</name>
    <dbReference type="NCBI Taxonomy" id="290398"/>
    <lineage>
        <taxon>Bacteria</taxon>
        <taxon>Pseudomonadati</taxon>
        <taxon>Pseudomonadota</taxon>
        <taxon>Gammaproteobacteria</taxon>
        <taxon>Oceanospirillales</taxon>
        <taxon>Halomonadaceae</taxon>
        <taxon>Chromohalobacter</taxon>
    </lineage>
</organism>
<dbReference type="GO" id="GO:0001530">
    <property type="term" value="F:lipopolysaccharide binding"/>
    <property type="evidence" value="ECO:0007669"/>
    <property type="project" value="TreeGrafter"/>
</dbReference>
<evidence type="ECO:0000256" key="2">
    <source>
        <dbReference type="ARBA" id="ARBA00023136"/>
    </source>
</evidence>
<dbReference type="RefSeq" id="WP_011507640.1">
    <property type="nucleotide sequence ID" value="NC_007963.1"/>
</dbReference>
<evidence type="ECO:0000313" key="9">
    <source>
        <dbReference type="Proteomes" id="UP000000239"/>
    </source>
</evidence>
<evidence type="ECO:0000313" key="8">
    <source>
        <dbReference type="EMBL" id="ABE59694.1"/>
    </source>
</evidence>
<keyword evidence="9" id="KW-1185">Reference proteome</keyword>
<dbReference type="PROSITE" id="PS51257">
    <property type="entry name" value="PROKAR_LIPOPROTEIN"/>
    <property type="match status" value="1"/>
</dbReference>
<comment type="subunit">
    <text evidence="6">Component of the lipopolysaccharide transport and assembly complex. Interacts with LptD.</text>
</comment>
<proteinExistence type="inferred from homology"/>
<keyword evidence="3 6" id="KW-0564">Palmitate</keyword>
<dbReference type="PANTHER" id="PTHR38098">
    <property type="entry name" value="LPS-ASSEMBLY LIPOPROTEIN LPTE"/>
    <property type="match status" value="1"/>
</dbReference>
<dbReference type="eggNOG" id="COG2980">
    <property type="taxonomic scope" value="Bacteria"/>
</dbReference>
<dbReference type="GO" id="GO:1990351">
    <property type="term" value="C:transporter complex"/>
    <property type="evidence" value="ECO:0007669"/>
    <property type="project" value="TreeGrafter"/>
</dbReference>
<dbReference type="HOGENOM" id="CLU_103309_0_2_6"/>
<feature type="signal peptide" evidence="7">
    <location>
        <begin position="1"/>
        <end position="21"/>
    </location>
</feature>